<keyword evidence="3" id="KW-0539">Nucleus</keyword>
<evidence type="ECO:0000313" key="7">
    <source>
        <dbReference type="Proteomes" id="UP001237642"/>
    </source>
</evidence>
<reference evidence="6" key="2">
    <citation type="submission" date="2023-05" db="EMBL/GenBank/DDBJ databases">
        <authorList>
            <person name="Schelkunov M.I."/>
        </authorList>
    </citation>
    <scope>NUCLEOTIDE SEQUENCE</scope>
    <source>
        <strain evidence="6">Hsosn_3</strain>
        <tissue evidence="6">Leaf</tissue>
    </source>
</reference>
<dbReference type="CDD" id="cd14703">
    <property type="entry name" value="bZIP_plant_RF2"/>
    <property type="match status" value="1"/>
</dbReference>
<dbReference type="SUPFAM" id="SSF57959">
    <property type="entry name" value="Leucine zipper domain"/>
    <property type="match status" value="1"/>
</dbReference>
<dbReference type="GO" id="GO:0005634">
    <property type="term" value="C:nucleus"/>
    <property type="evidence" value="ECO:0007669"/>
    <property type="project" value="TreeGrafter"/>
</dbReference>
<evidence type="ECO:0000256" key="4">
    <source>
        <dbReference type="SAM" id="MobiDB-lite"/>
    </source>
</evidence>
<keyword evidence="7" id="KW-1185">Reference proteome</keyword>
<dbReference type="PROSITE" id="PS50217">
    <property type="entry name" value="BZIP"/>
    <property type="match status" value="1"/>
</dbReference>
<dbReference type="InterPro" id="IPR004827">
    <property type="entry name" value="bZIP"/>
</dbReference>
<evidence type="ECO:0000256" key="2">
    <source>
        <dbReference type="ARBA" id="ARBA00023163"/>
    </source>
</evidence>
<reference evidence="6" key="1">
    <citation type="submission" date="2023-02" db="EMBL/GenBank/DDBJ databases">
        <title>Genome of toxic invasive species Heracleum sosnowskyi carries increased number of genes despite the absence of recent whole-genome duplications.</title>
        <authorList>
            <person name="Schelkunov M."/>
            <person name="Shtratnikova V."/>
            <person name="Makarenko M."/>
            <person name="Klepikova A."/>
            <person name="Omelchenko D."/>
            <person name="Novikova G."/>
            <person name="Obukhova E."/>
            <person name="Bogdanov V."/>
            <person name="Penin A."/>
            <person name="Logacheva M."/>
        </authorList>
    </citation>
    <scope>NUCLEOTIDE SEQUENCE</scope>
    <source>
        <strain evidence="6">Hsosn_3</strain>
        <tissue evidence="6">Leaf</tissue>
    </source>
</reference>
<dbReference type="InterPro" id="IPR044759">
    <property type="entry name" value="bZIP_RF2"/>
</dbReference>
<accession>A0AAD8IYX8</accession>
<dbReference type="Proteomes" id="UP001237642">
    <property type="component" value="Unassembled WGS sequence"/>
</dbReference>
<comment type="caution">
    <text evidence="6">The sequence shown here is derived from an EMBL/GenBank/DDBJ whole genome shotgun (WGS) entry which is preliminary data.</text>
</comment>
<evidence type="ECO:0000256" key="1">
    <source>
        <dbReference type="ARBA" id="ARBA00023015"/>
    </source>
</evidence>
<dbReference type="GO" id="GO:0003700">
    <property type="term" value="F:DNA-binding transcription factor activity"/>
    <property type="evidence" value="ECO:0007669"/>
    <property type="project" value="InterPro"/>
</dbReference>
<feature type="domain" description="BZIP" evidence="5">
    <location>
        <begin position="172"/>
        <end position="224"/>
    </location>
</feature>
<evidence type="ECO:0000313" key="6">
    <source>
        <dbReference type="EMBL" id="KAK1393341.1"/>
    </source>
</evidence>
<proteinExistence type="predicted"/>
<feature type="region of interest" description="Disordered" evidence="4">
    <location>
        <begin position="1"/>
        <end position="26"/>
    </location>
</feature>
<dbReference type="GO" id="GO:0003677">
    <property type="term" value="F:DNA binding"/>
    <property type="evidence" value="ECO:0007669"/>
    <property type="project" value="TreeGrafter"/>
</dbReference>
<dbReference type="FunFam" id="1.20.5.170:FF:000086">
    <property type="entry name" value="Transcription factor VIP1"/>
    <property type="match status" value="1"/>
</dbReference>
<dbReference type="SMART" id="SM00338">
    <property type="entry name" value="BRLZ"/>
    <property type="match status" value="1"/>
</dbReference>
<dbReference type="InterPro" id="IPR046347">
    <property type="entry name" value="bZIP_sf"/>
</dbReference>
<sequence>MAQLPPKVPNMAPNWPNLPSHSHHQKLPSMENLNTLQSKRGSHRRSASDSVAFLEQASVDYEEECKIRSLAPGSRTSHAAAAHEFDKFDEEQFMAMFTDDEAMDLTVACSSPSPPSHHNRMEDDLIKHCTTTSTDQQIQGGNGFKSESALDGQNAVGDGVATIDNYNDNYFDPRRVKRIMANRQSAQRSRVRKLQYISELEHGVNSLQAEISVLSPRVAYLDHQRLVLNVDNSVLRQRIAALSQDKIFKDGHQEALKREIERLRQVYNYQQNVKKMDDDNSAQPSTKSLVQTTPEKINEHPNCSAFNEPIMIR</sequence>
<dbReference type="GO" id="GO:0045893">
    <property type="term" value="P:positive regulation of DNA-templated transcription"/>
    <property type="evidence" value="ECO:0007669"/>
    <property type="project" value="TreeGrafter"/>
</dbReference>
<evidence type="ECO:0000256" key="3">
    <source>
        <dbReference type="ARBA" id="ARBA00023242"/>
    </source>
</evidence>
<dbReference type="PANTHER" id="PTHR46391:SF20">
    <property type="entry name" value="BASIC LEUCINE ZIPPER 61"/>
    <property type="match status" value="1"/>
</dbReference>
<dbReference type="PROSITE" id="PS00036">
    <property type="entry name" value="BZIP_BASIC"/>
    <property type="match status" value="1"/>
</dbReference>
<organism evidence="6 7">
    <name type="scientific">Heracleum sosnowskyi</name>
    <dbReference type="NCBI Taxonomy" id="360622"/>
    <lineage>
        <taxon>Eukaryota</taxon>
        <taxon>Viridiplantae</taxon>
        <taxon>Streptophyta</taxon>
        <taxon>Embryophyta</taxon>
        <taxon>Tracheophyta</taxon>
        <taxon>Spermatophyta</taxon>
        <taxon>Magnoliopsida</taxon>
        <taxon>eudicotyledons</taxon>
        <taxon>Gunneridae</taxon>
        <taxon>Pentapetalae</taxon>
        <taxon>asterids</taxon>
        <taxon>campanulids</taxon>
        <taxon>Apiales</taxon>
        <taxon>Apiaceae</taxon>
        <taxon>Apioideae</taxon>
        <taxon>apioid superclade</taxon>
        <taxon>Tordylieae</taxon>
        <taxon>Tordyliinae</taxon>
        <taxon>Heracleum</taxon>
    </lineage>
</organism>
<protein>
    <submittedName>
        <fullName evidence="6">Basic leucine zipper 61</fullName>
    </submittedName>
</protein>
<keyword evidence="1" id="KW-0805">Transcription regulation</keyword>
<gene>
    <name evidence="6" type="ORF">POM88_012397</name>
</gene>
<dbReference type="PANTHER" id="PTHR46391">
    <property type="entry name" value="BASIC LEUCINE ZIPPER 34"/>
    <property type="match status" value="1"/>
</dbReference>
<dbReference type="AlphaFoldDB" id="A0AAD8IYX8"/>
<dbReference type="Pfam" id="PF07716">
    <property type="entry name" value="bZIP_2"/>
    <property type="match status" value="1"/>
</dbReference>
<dbReference type="Gene3D" id="1.20.5.170">
    <property type="match status" value="1"/>
</dbReference>
<evidence type="ECO:0000259" key="5">
    <source>
        <dbReference type="PROSITE" id="PS50217"/>
    </source>
</evidence>
<name>A0AAD8IYX8_9APIA</name>
<dbReference type="InterPro" id="IPR052483">
    <property type="entry name" value="bZIP_transcription_regulators"/>
</dbReference>
<dbReference type="EMBL" id="JAUIZM010000003">
    <property type="protein sequence ID" value="KAK1393341.1"/>
    <property type="molecule type" value="Genomic_DNA"/>
</dbReference>
<keyword evidence="2" id="KW-0804">Transcription</keyword>